<proteinExistence type="predicted"/>
<comment type="caution">
    <text evidence="1">The sequence shown here is derived from an EMBL/GenBank/DDBJ whole genome shotgun (WGS) entry which is preliminary data.</text>
</comment>
<evidence type="ECO:0000313" key="2">
    <source>
        <dbReference type="Proteomes" id="UP001280121"/>
    </source>
</evidence>
<sequence>MIRVDVNGVMMASCNFCEKLLNATKWKSSVRKHVLKCFDDHQEATNSTNNLFDSNFGKSKVAKMIIIQELRLRFIEYTGFQKMMGYCQVRFESMSRNTLKSKILKLYNMERDKILKLLDSIESKVAITVDMWTSSTKMGYMVVTMHFIDTSWVLHSRIMCFIHVLSPYDATSLGEQLVTCF</sequence>
<evidence type="ECO:0000313" key="1">
    <source>
        <dbReference type="EMBL" id="KAK2648919.1"/>
    </source>
</evidence>
<dbReference type="AlphaFoldDB" id="A0AAD9U7N2"/>
<dbReference type="PANTHER" id="PTHR46481">
    <property type="entry name" value="ZINC FINGER BED DOMAIN-CONTAINING PROTEIN 4"/>
    <property type="match status" value="1"/>
</dbReference>
<keyword evidence="2" id="KW-1185">Reference proteome</keyword>
<accession>A0AAD9U7N2</accession>
<dbReference type="Proteomes" id="UP001280121">
    <property type="component" value="Unassembled WGS sequence"/>
</dbReference>
<reference evidence="1" key="1">
    <citation type="journal article" date="2023" name="Plant J.">
        <title>Genome sequences and population genomics provide insights into the demographic history, inbreeding, and mutation load of two 'living fossil' tree species of Dipteronia.</title>
        <authorList>
            <person name="Feng Y."/>
            <person name="Comes H.P."/>
            <person name="Chen J."/>
            <person name="Zhu S."/>
            <person name="Lu R."/>
            <person name="Zhang X."/>
            <person name="Li P."/>
            <person name="Qiu J."/>
            <person name="Olsen K.M."/>
            <person name="Qiu Y."/>
        </authorList>
    </citation>
    <scope>NUCLEOTIDE SEQUENCE</scope>
    <source>
        <strain evidence="1">KIB01</strain>
    </source>
</reference>
<gene>
    <name evidence="1" type="ORF">Ddye_016408</name>
</gene>
<dbReference type="InterPro" id="IPR012337">
    <property type="entry name" value="RNaseH-like_sf"/>
</dbReference>
<dbReference type="PANTHER" id="PTHR46481:SF11">
    <property type="entry name" value="ZINC FINGER BED DOMAIN-CONTAINING PROTEIN RICESLEEPER 2-LIKE"/>
    <property type="match status" value="1"/>
</dbReference>
<dbReference type="InterPro" id="IPR052035">
    <property type="entry name" value="ZnF_BED_domain_contain"/>
</dbReference>
<protein>
    <submittedName>
        <fullName evidence="1">Uncharacterized protein</fullName>
    </submittedName>
</protein>
<name>A0AAD9U7N2_9ROSI</name>
<dbReference type="SUPFAM" id="SSF53098">
    <property type="entry name" value="Ribonuclease H-like"/>
    <property type="match status" value="1"/>
</dbReference>
<dbReference type="EMBL" id="JANJYI010000005">
    <property type="protein sequence ID" value="KAK2648919.1"/>
    <property type="molecule type" value="Genomic_DNA"/>
</dbReference>
<organism evidence="1 2">
    <name type="scientific">Dipteronia dyeriana</name>
    <dbReference type="NCBI Taxonomy" id="168575"/>
    <lineage>
        <taxon>Eukaryota</taxon>
        <taxon>Viridiplantae</taxon>
        <taxon>Streptophyta</taxon>
        <taxon>Embryophyta</taxon>
        <taxon>Tracheophyta</taxon>
        <taxon>Spermatophyta</taxon>
        <taxon>Magnoliopsida</taxon>
        <taxon>eudicotyledons</taxon>
        <taxon>Gunneridae</taxon>
        <taxon>Pentapetalae</taxon>
        <taxon>rosids</taxon>
        <taxon>malvids</taxon>
        <taxon>Sapindales</taxon>
        <taxon>Sapindaceae</taxon>
        <taxon>Hippocastanoideae</taxon>
        <taxon>Acereae</taxon>
        <taxon>Dipteronia</taxon>
    </lineage>
</organism>